<feature type="chain" id="PRO_5027951070" evidence="1">
    <location>
        <begin position="20"/>
        <end position="149"/>
    </location>
</feature>
<name>A0A7C5Y651_9BACT</name>
<evidence type="ECO:0000256" key="1">
    <source>
        <dbReference type="SAM" id="SignalP"/>
    </source>
</evidence>
<reference evidence="2" key="1">
    <citation type="journal article" date="2020" name="mSystems">
        <title>Genome- and Community-Level Interaction Insights into Carbon Utilization and Element Cycling Functions of Hydrothermarchaeota in Hydrothermal Sediment.</title>
        <authorList>
            <person name="Zhou Z."/>
            <person name="Liu Y."/>
            <person name="Xu W."/>
            <person name="Pan J."/>
            <person name="Luo Z.H."/>
            <person name="Li M."/>
        </authorList>
    </citation>
    <scope>NUCLEOTIDE SEQUENCE [LARGE SCALE GENOMIC DNA]</scope>
    <source>
        <strain evidence="2">SpSt-1088</strain>
    </source>
</reference>
<protein>
    <submittedName>
        <fullName evidence="2">Uncharacterized protein</fullName>
    </submittedName>
</protein>
<dbReference type="AlphaFoldDB" id="A0A7C5Y651"/>
<evidence type="ECO:0000313" key="2">
    <source>
        <dbReference type="EMBL" id="HHR34028.1"/>
    </source>
</evidence>
<sequence length="149" mass="16360">MRKLLVLVTLGVLLGSLFAAGNVQLQLTGQSVSWSQTLTFSVRQWIKVTWDYDETQTFAIDDATGESVIGNISFQSNKRFKMYYATPIIPNGVSVSALKVGSTTLSADQNNPTDVSSKLLSGQLSVVFSGLTPDQSDFQVKFEFTFMPF</sequence>
<comment type="caution">
    <text evidence="2">The sequence shown here is derived from an EMBL/GenBank/DDBJ whole genome shotgun (WGS) entry which is preliminary data.</text>
</comment>
<gene>
    <name evidence="2" type="ORF">ENM46_03675</name>
</gene>
<accession>A0A7C5Y651</accession>
<proteinExistence type="predicted"/>
<dbReference type="EMBL" id="DRXW01000225">
    <property type="protein sequence ID" value="HHR34028.1"/>
    <property type="molecule type" value="Genomic_DNA"/>
</dbReference>
<organism evidence="2">
    <name type="scientific">Fervidobacterium nodosum</name>
    <dbReference type="NCBI Taxonomy" id="2424"/>
    <lineage>
        <taxon>Bacteria</taxon>
        <taxon>Thermotogati</taxon>
        <taxon>Thermotogota</taxon>
        <taxon>Thermotogae</taxon>
        <taxon>Thermotogales</taxon>
        <taxon>Fervidobacteriaceae</taxon>
        <taxon>Fervidobacterium</taxon>
    </lineage>
</organism>
<feature type="signal peptide" evidence="1">
    <location>
        <begin position="1"/>
        <end position="19"/>
    </location>
</feature>
<keyword evidence="1" id="KW-0732">Signal</keyword>